<organism evidence="4">
    <name type="scientific">Chlorella variabilis</name>
    <name type="common">Green alga</name>
    <dbReference type="NCBI Taxonomy" id="554065"/>
    <lineage>
        <taxon>Eukaryota</taxon>
        <taxon>Viridiplantae</taxon>
        <taxon>Chlorophyta</taxon>
        <taxon>core chlorophytes</taxon>
        <taxon>Trebouxiophyceae</taxon>
        <taxon>Chlorellales</taxon>
        <taxon>Chlorellaceae</taxon>
        <taxon>Chlorella clade</taxon>
        <taxon>Chlorella</taxon>
    </lineage>
</organism>
<dbReference type="PANTHER" id="PTHR43215">
    <property type="entry name" value="RADIAL SPOKE HEAD 1 HOMOLOG"/>
    <property type="match status" value="1"/>
</dbReference>
<dbReference type="STRING" id="554065.E1ZMZ9"/>
<dbReference type="Proteomes" id="UP000008141">
    <property type="component" value="Unassembled WGS sequence"/>
</dbReference>
<name>E1ZMZ9_CHLVA</name>
<dbReference type="RefSeq" id="XP_005844988.1">
    <property type="nucleotide sequence ID" value="XM_005844926.1"/>
</dbReference>
<accession>E1ZMZ9</accession>
<dbReference type="PANTHER" id="PTHR43215:SF14">
    <property type="entry name" value="RADIAL SPOKE HEAD 1 HOMOLOG"/>
    <property type="match status" value="1"/>
</dbReference>
<reference evidence="3 4" key="1">
    <citation type="journal article" date="2010" name="Plant Cell">
        <title>The Chlorella variabilis NC64A genome reveals adaptation to photosymbiosis, coevolution with viruses, and cryptic sex.</title>
        <authorList>
            <person name="Blanc G."/>
            <person name="Duncan G."/>
            <person name="Agarkova I."/>
            <person name="Borodovsky M."/>
            <person name="Gurnon J."/>
            <person name="Kuo A."/>
            <person name="Lindquist E."/>
            <person name="Lucas S."/>
            <person name="Pangilinan J."/>
            <person name="Polle J."/>
            <person name="Salamov A."/>
            <person name="Terry A."/>
            <person name="Yamada T."/>
            <person name="Dunigan D.D."/>
            <person name="Grigoriev I.V."/>
            <person name="Claverie J.M."/>
            <person name="Van Etten J.L."/>
        </authorList>
    </citation>
    <scope>NUCLEOTIDE SEQUENCE [LARGE SCALE GENOMIC DNA]</scope>
    <source>
        <strain evidence="3 4">NC64A</strain>
    </source>
</reference>
<proteinExistence type="predicted"/>
<evidence type="ECO:0000313" key="3">
    <source>
        <dbReference type="EMBL" id="EFN52886.1"/>
    </source>
</evidence>
<feature type="compositionally biased region" description="Low complexity" evidence="2">
    <location>
        <begin position="198"/>
        <end position="213"/>
    </location>
</feature>
<dbReference type="GeneID" id="17352323"/>
<dbReference type="Gene3D" id="2.20.110.10">
    <property type="entry name" value="Histone H3 K4-specific methyltransferase SET7/9 N-terminal domain"/>
    <property type="match status" value="2"/>
</dbReference>
<dbReference type="InParanoid" id="E1ZMZ9"/>
<evidence type="ECO:0008006" key="5">
    <source>
        <dbReference type="Google" id="ProtNLM"/>
    </source>
</evidence>
<dbReference type="Pfam" id="PF02493">
    <property type="entry name" value="MORN"/>
    <property type="match status" value="3"/>
</dbReference>
<keyword evidence="4" id="KW-1185">Reference proteome</keyword>
<evidence type="ECO:0000256" key="2">
    <source>
        <dbReference type="SAM" id="MobiDB-lite"/>
    </source>
</evidence>
<dbReference type="SMART" id="SM00698">
    <property type="entry name" value="MORN"/>
    <property type="match status" value="2"/>
</dbReference>
<dbReference type="eggNOG" id="KOG0231">
    <property type="taxonomic scope" value="Eukaryota"/>
</dbReference>
<gene>
    <name evidence="3" type="ORF">CHLNCDRAFT_138408</name>
</gene>
<evidence type="ECO:0000256" key="1">
    <source>
        <dbReference type="ARBA" id="ARBA00022737"/>
    </source>
</evidence>
<evidence type="ECO:0000313" key="4">
    <source>
        <dbReference type="Proteomes" id="UP000008141"/>
    </source>
</evidence>
<dbReference type="KEGG" id="cvr:CHLNCDRAFT_138408"/>
<dbReference type="OrthoDB" id="270720at2759"/>
<protein>
    <recommendedName>
        <fullName evidence="5">MORN repeat-containing protein 5</fullName>
    </recommendedName>
</protein>
<dbReference type="SUPFAM" id="SSF82185">
    <property type="entry name" value="Histone H3 K4-specific methyltransferase SET7/9 N-terminal domain"/>
    <property type="match status" value="1"/>
</dbReference>
<dbReference type="AlphaFoldDB" id="E1ZMZ9"/>
<sequence length="245" mass="26019">MKEPQASHCCLSALPRVQWQSVRWPDNSTFEGLVKDDKCHVRGVFKYSNGDRYEGEFEENNMSGFGVYVWGQEGSVYRGQWRNSMMNGCGVKITKQPSGGYLAEEGKFVNDEWVGDVMGCSIEQARAAAAEADTAAQMARVFEQLGDGGAINEAAAKAQEAAATAAATALQAKSRRHQRQQQQRASAEVLATSPAAAVAAAAPDSTPAADMAARPSNTKGLVQHATQGGTAEAATASSLMSQLIQ</sequence>
<dbReference type="EMBL" id="GL433854">
    <property type="protein sequence ID" value="EFN52886.1"/>
    <property type="molecule type" value="Genomic_DNA"/>
</dbReference>
<dbReference type="InterPro" id="IPR003409">
    <property type="entry name" value="MORN"/>
</dbReference>
<feature type="region of interest" description="Disordered" evidence="2">
    <location>
        <begin position="198"/>
        <end position="245"/>
    </location>
</feature>
<keyword evidence="1" id="KW-0677">Repeat</keyword>
<dbReference type="GO" id="GO:0016020">
    <property type="term" value="C:membrane"/>
    <property type="evidence" value="ECO:0007669"/>
    <property type="project" value="UniProtKB-ARBA"/>
</dbReference>
<feature type="compositionally biased region" description="Low complexity" evidence="2">
    <location>
        <begin position="225"/>
        <end position="236"/>
    </location>
</feature>